<evidence type="ECO:0000256" key="5">
    <source>
        <dbReference type="ARBA" id="ARBA00023315"/>
    </source>
</evidence>
<feature type="domain" description="BioF2-like acetyltransferase" evidence="7">
    <location>
        <begin position="163"/>
        <end position="294"/>
    </location>
</feature>
<evidence type="ECO:0000256" key="6">
    <source>
        <dbReference type="ARBA" id="ARBA00023316"/>
    </source>
</evidence>
<evidence type="ECO:0000313" key="9">
    <source>
        <dbReference type="Proteomes" id="UP000249239"/>
    </source>
</evidence>
<dbReference type="Pfam" id="PF13480">
    <property type="entry name" value="Acetyltransf_6"/>
    <property type="match status" value="1"/>
</dbReference>
<dbReference type="OrthoDB" id="9785911at2"/>
<evidence type="ECO:0000259" key="7">
    <source>
        <dbReference type="Pfam" id="PF13480"/>
    </source>
</evidence>
<evidence type="ECO:0000256" key="4">
    <source>
        <dbReference type="ARBA" id="ARBA00022984"/>
    </source>
</evidence>
<dbReference type="SUPFAM" id="SSF55729">
    <property type="entry name" value="Acyl-CoA N-acyltransferases (Nat)"/>
    <property type="match status" value="2"/>
</dbReference>
<protein>
    <submittedName>
        <fullName evidence="8">CelD/BcsL family acetyltransferase involved in cellulose biosynthesis</fullName>
    </submittedName>
</protein>
<dbReference type="InterPro" id="IPR050644">
    <property type="entry name" value="PG_Glycine_Bridge_Synth"/>
</dbReference>
<dbReference type="EMBL" id="QKZK01000011">
    <property type="protein sequence ID" value="PZX16885.1"/>
    <property type="molecule type" value="Genomic_DNA"/>
</dbReference>
<keyword evidence="5" id="KW-0012">Acyltransferase</keyword>
<dbReference type="Gene3D" id="3.40.630.30">
    <property type="match status" value="1"/>
</dbReference>
<keyword evidence="9" id="KW-1185">Reference proteome</keyword>
<sequence length="394" mass="45243">MTSHDIHNAIVHCKQPINVHWDAFVHHSRGDIQQTSVWTAVDGDPARQVSRFYLMEGGDIVAGGQVVTRRMPVVGRFGFILQGPCFKEHSFDYYDWFVAEAMKVAAKEGLRYLAVVPDYKVEGLVSLLEKRGFRRKSVHLPPNPTVKSTLILDLRQSLEVLMQQVKKKRRKCILKGLACPVTYSIGGRDDLETFYTLLLATCKRRNTKPILRSSDILYRLWDRLVHKDAMVLHLAHVDGRPVGASIGLVNGGTYKNWLWGWTGEYSNYCISETLDWKTIEWAKAHGCCCYDFLHLDPVSAKALEADEEVPDLIRNRTHFGSTFYKMQFGGEVVHYPDIYYYFPRKRDYWLFHVLGHTLLNLCVVKKLALMFHPYRRGGLLIPLVSWSGLELLVV</sequence>
<proteinExistence type="inferred from homology"/>
<dbReference type="PANTHER" id="PTHR36174:SF1">
    <property type="entry name" value="LIPID II:GLYCINE GLYCYLTRANSFERASE"/>
    <property type="match status" value="1"/>
</dbReference>
<comment type="caution">
    <text evidence="8">The sequence shown here is derived from an EMBL/GenBank/DDBJ whole genome shotgun (WGS) entry which is preliminary data.</text>
</comment>
<keyword evidence="4" id="KW-0573">Peptidoglycan synthesis</keyword>
<dbReference type="GO" id="GO:0071555">
    <property type="term" value="P:cell wall organization"/>
    <property type="evidence" value="ECO:0007669"/>
    <property type="project" value="UniProtKB-KW"/>
</dbReference>
<keyword evidence="2 8" id="KW-0808">Transferase</keyword>
<evidence type="ECO:0000256" key="1">
    <source>
        <dbReference type="ARBA" id="ARBA00009943"/>
    </source>
</evidence>
<evidence type="ECO:0000256" key="2">
    <source>
        <dbReference type="ARBA" id="ARBA00022679"/>
    </source>
</evidence>
<keyword evidence="6" id="KW-0961">Cell wall biogenesis/degradation</keyword>
<dbReference type="PANTHER" id="PTHR36174">
    <property type="entry name" value="LIPID II:GLYCINE GLYCYLTRANSFERASE"/>
    <property type="match status" value="1"/>
</dbReference>
<accession>A0A2W7N905</accession>
<dbReference type="AlphaFoldDB" id="A0A2W7N905"/>
<keyword evidence="3" id="KW-0133">Cell shape</keyword>
<dbReference type="GO" id="GO:0016755">
    <property type="term" value="F:aminoacyltransferase activity"/>
    <property type="evidence" value="ECO:0007669"/>
    <property type="project" value="InterPro"/>
</dbReference>
<evidence type="ECO:0000256" key="3">
    <source>
        <dbReference type="ARBA" id="ARBA00022960"/>
    </source>
</evidence>
<dbReference type="Proteomes" id="UP000249239">
    <property type="component" value="Unassembled WGS sequence"/>
</dbReference>
<dbReference type="RefSeq" id="WP_111445399.1">
    <property type="nucleotide sequence ID" value="NZ_QKZK01000011.1"/>
</dbReference>
<dbReference type="PROSITE" id="PS51191">
    <property type="entry name" value="FEMABX"/>
    <property type="match status" value="1"/>
</dbReference>
<reference evidence="8 9" key="1">
    <citation type="submission" date="2018-06" db="EMBL/GenBank/DDBJ databases">
        <title>Genomic Encyclopedia of Archaeal and Bacterial Type Strains, Phase II (KMG-II): from individual species to whole genera.</title>
        <authorList>
            <person name="Goeker M."/>
        </authorList>
    </citation>
    <scope>NUCLEOTIDE SEQUENCE [LARGE SCALE GENOMIC DNA]</scope>
    <source>
        <strain evidence="8 9">DSM 6779</strain>
    </source>
</reference>
<evidence type="ECO:0000313" key="8">
    <source>
        <dbReference type="EMBL" id="PZX16885.1"/>
    </source>
</evidence>
<dbReference type="InterPro" id="IPR016181">
    <property type="entry name" value="Acyl_CoA_acyltransferase"/>
</dbReference>
<gene>
    <name evidence="8" type="ORF">LX69_01699</name>
</gene>
<comment type="similarity">
    <text evidence="1">Belongs to the FemABX family.</text>
</comment>
<dbReference type="GO" id="GO:0008360">
    <property type="term" value="P:regulation of cell shape"/>
    <property type="evidence" value="ECO:0007669"/>
    <property type="project" value="UniProtKB-KW"/>
</dbReference>
<organism evidence="8 9">
    <name type="scientific">Breznakibacter xylanolyticus</name>
    <dbReference type="NCBI Taxonomy" id="990"/>
    <lineage>
        <taxon>Bacteria</taxon>
        <taxon>Pseudomonadati</taxon>
        <taxon>Bacteroidota</taxon>
        <taxon>Bacteroidia</taxon>
        <taxon>Marinilabiliales</taxon>
        <taxon>Marinilabiliaceae</taxon>
        <taxon>Breznakibacter</taxon>
    </lineage>
</organism>
<name>A0A2W7N905_9BACT</name>
<dbReference type="InterPro" id="IPR003447">
    <property type="entry name" value="FEMABX"/>
</dbReference>
<dbReference type="GO" id="GO:0009252">
    <property type="term" value="P:peptidoglycan biosynthetic process"/>
    <property type="evidence" value="ECO:0007669"/>
    <property type="project" value="UniProtKB-KW"/>
</dbReference>
<dbReference type="InterPro" id="IPR038740">
    <property type="entry name" value="BioF2-like_GNAT_dom"/>
</dbReference>